<organism evidence="2 3">
    <name type="scientific">Clostridium thermobutyricum</name>
    <dbReference type="NCBI Taxonomy" id="29372"/>
    <lineage>
        <taxon>Bacteria</taxon>
        <taxon>Bacillati</taxon>
        <taxon>Bacillota</taxon>
        <taxon>Clostridia</taxon>
        <taxon>Eubacteriales</taxon>
        <taxon>Clostridiaceae</taxon>
        <taxon>Clostridium</taxon>
    </lineage>
</organism>
<dbReference type="Gene3D" id="3.40.50.1110">
    <property type="entry name" value="SGNH hydrolase"/>
    <property type="match status" value="1"/>
</dbReference>
<accession>N9XVL7</accession>
<evidence type="ECO:0000313" key="3">
    <source>
        <dbReference type="Proteomes" id="UP000013097"/>
    </source>
</evidence>
<dbReference type="InterPro" id="IPR036514">
    <property type="entry name" value="SGNH_hydro_sf"/>
</dbReference>
<dbReference type="InterPro" id="IPR013830">
    <property type="entry name" value="SGNH_hydro"/>
</dbReference>
<evidence type="ECO:0000259" key="1">
    <source>
        <dbReference type="Pfam" id="PF13472"/>
    </source>
</evidence>
<dbReference type="PANTHER" id="PTHR30383">
    <property type="entry name" value="THIOESTERASE 1/PROTEASE 1/LYSOPHOSPHOLIPASE L1"/>
    <property type="match status" value="1"/>
</dbReference>
<dbReference type="eggNOG" id="ENOG5030GAQ">
    <property type="taxonomic scope" value="Bacteria"/>
</dbReference>
<dbReference type="Pfam" id="PF13472">
    <property type="entry name" value="Lipase_GDSL_2"/>
    <property type="match status" value="1"/>
</dbReference>
<keyword evidence="3" id="KW-1185">Reference proteome</keyword>
<dbReference type="PANTHER" id="PTHR30383:SF5">
    <property type="entry name" value="SGNH HYDROLASE-TYPE ESTERASE DOMAIN-CONTAINING PROTEIN"/>
    <property type="match status" value="1"/>
</dbReference>
<reference evidence="2 3" key="1">
    <citation type="submission" date="2013-01" db="EMBL/GenBank/DDBJ databases">
        <title>The Genome Sequence of Clostridium colicanis 209318.</title>
        <authorList>
            <consortium name="The Broad Institute Genome Sequencing Platform"/>
            <person name="Earl A."/>
            <person name="Ward D."/>
            <person name="Feldgarden M."/>
            <person name="Gevers D."/>
            <person name="Courvalin P."/>
            <person name="Lambert T."/>
            <person name="Walker B."/>
            <person name="Young S.K."/>
            <person name="Zeng Q."/>
            <person name="Gargeya S."/>
            <person name="Fitzgerald M."/>
            <person name="Haas B."/>
            <person name="Abouelleil A."/>
            <person name="Alvarado L."/>
            <person name="Arachchi H.M."/>
            <person name="Berlin A.M."/>
            <person name="Chapman S.B."/>
            <person name="Dewar J."/>
            <person name="Goldberg J."/>
            <person name="Griggs A."/>
            <person name="Gujja S."/>
            <person name="Hansen M."/>
            <person name="Howarth C."/>
            <person name="Imamovic A."/>
            <person name="Larimer J."/>
            <person name="McCowan C."/>
            <person name="Murphy C."/>
            <person name="Neiman D."/>
            <person name="Pearson M."/>
            <person name="Priest M."/>
            <person name="Roberts A."/>
            <person name="Saif S."/>
            <person name="Shea T."/>
            <person name="Sisk P."/>
            <person name="Sykes S."/>
            <person name="Wortman J."/>
            <person name="Nusbaum C."/>
            <person name="Birren B."/>
        </authorList>
    </citation>
    <scope>NUCLEOTIDE SEQUENCE [LARGE SCALE GENOMIC DNA]</scope>
    <source>
        <strain evidence="2 3">209318</strain>
    </source>
</reference>
<feature type="domain" description="SGNH hydrolase-type esterase" evidence="1">
    <location>
        <begin position="10"/>
        <end position="206"/>
    </location>
</feature>
<evidence type="ECO:0000313" key="2">
    <source>
        <dbReference type="EMBL" id="ENZ03733.1"/>
    </source>
</evidence>
<comment type="caution">
    <text evidence="2">The sequence shown here is derived from an EMBL/GenBank/DDBJ whole genome shotgun (WGS) entry which is preliminary data.</text>
</comment>
<dbReference type="GO" id="GO:0004622">
    <property type="term" value="F:phosphatidylcholine lysophospholipase activity"/>
    <property type="evidence" value="ECO:0007669"/>
    <property type="project" value="TreeGrafter"/>
</dbReference>
<gene>
    <name evidence="2" type="ORF">HMPREF1092_00126</name>
</gene>
<protein>
    <recommendedName>
        <fullName evidence="1">SGNH hydrolase-type esterase domain-containing protein</fullName>
    </recommendedName>
</protein>
<name>N9XVL7_9CLOT</name>
<dbReference type="PATRIC" id="fig|999411.4.peg.118"/>
<proteinExistence type="predicted"/>
<dbReference type="EMBL" id="AGYT01000004">
    <property type="protein sequence ID" value="ENZ03733.1"/>
    <property type="molecule type" value="Genomic_DNA"/>
</dbReference>
<dbReference type="CDD" id="cd00229">
    <property type="entry name" value="SGNH_hydrolase"/>
    <property type="match status" value="1"/>
</dbReference>
<sequence>MKNRIYIKIIGDSIAAGEGTSDFKELDSTLIKVDNINFKNVQTKKSWGALLNEYLNKENKNVVLNNNGCCGMNSTQLKENINKLVSEKDDIVFILIGLNDRKRKNGLNELYSNLKYIINHLRDKKIILMTPTISTKENENKLSRIHHTIDIINIIRKISKEENIKLIDNYKKIENYLKENNLEIDKIMIKENCLNDGLHPTDLVHKLIFENILESKIIYSKTI</sequence>
<dbReference type="RefSeq" id="WP_002596638.1">
    <property type="nucleotide sequence ID" value="NZ_KB850956.1"/>
</dbReference>
<dbReference type="AlphaFoldDB" id="N9XVL7"/>
<dbReference type="SUPFAM" id="SSF52266">
    <property type="entry name" value="SGNH hydrolase"/>
    <property type="match status" value="1"/>
</dbReference>
<dbReference type="HOGENOM" id="CLU_1188279_0_0_9"/>
<dbReference type="Proteomes" id="UP000013097">
    <property type="component" value="Unassembled WGS sequence"/>
</dbReference>
<dbReference type="InterPro" id="IPR051532">
    <property type="entry name" value="Ester_Hydrolysis_Enzymes"/>
</dbReference>